<dbReference type="AlphaFoldDB" id="A0A2P5DSL3"/>
<sequence length="71" mass="7918">MNPTNSRTQSETMPENQSSLVVINCISGNRELDGNRGRVAWVVGGTRRIHQRLDWSDSGQSDSTSPWLPFS</sequence>
<proteinExistence type="predicted"/>
<reference evidence="2" key="1">
    <citation type="submission" date="2016-06" db="EMBL/GenBank/DDBJ databases">
        <title>Parallel loss of symbiosis genes in relatives of nitrogen-fixing non-legume Parasponia.</title>
        <authorList>
            <person name="Van Velzen R."/>
            <person name="Holmer R."/>
            <person name="Bu F."/>
            <person name="Rutten L."/>
            <person name="Van Zeijl A."/>
            <person name="Liu W."/>
            <person name="Santuari L."/>
            <person name="Cao Q."/>
            <person name="Sharma T."/>
            <person name="Shen D."/>
            <person name="Roswanjaya Y."/>
            <person name="Wardhani T."/>
            <person name="Kalhor M.S."/>
            <person name="Jansen J."/>
            <person name="Van den Hoogen J."/>
            <person name="Gungor B."/>
            <person name="Hartog M."/>
            <person name="Hontelez J."/>
            <person name="Verver J."/>
            <person name="Yang W.-C."/>
            <person name="Schijlen E."/>
            <person name="Repin R."/>
            <person name="Schilthuizen M."/>
            <person name="Schranz E."/>
            <person name="Heidstra R."/>
            <person name="Miyata K."/>
            <person name="Fedorova E."/>
            <person name="Kohlen W."/>
            <person name="Bisseling T."/>
            <person name="Smit S."/>
            <person name="Geurts R."/>
        </authorList>
    </citation>
    <scope>NUCLEOTIDE SEQUENCE [LARGE SCALE GENOMIC DNA]</scope>
    <source>
        <strain evidence="2">cv. WU1-14</strain>
    </source>
</reference>
<dbReference type="EMBL" id="JXTB01000019">
    <property type="protein sequence ID" value="PON76268.1"/>
    <property type="molecule type" value="Genomic_DNA"/>
</dbReference>
<keyword evidence="2" id="KW-1185">Reference proteome</keyword>
<comment type="caution">
    <text evidence="1">The sequence shown here is derived from an EMBL/GenBank/DDBJ whole genome shotgun (WGS) entry which is preliminary data.</text>
</comment>
<evidence type="ECO:0000313" key="1">
    <source>
        <dbReference type="EMBL" id="PON76268.1"/>
    </source>
</evidence>
<accession>A0A2P5DSL3</accession>
<dbReference type="Proteomes" id="UP000237105">
    <property type="component" value="Unassembled WGS sequence"/>
</dbReference>
<protein>
    <submittedName>
        <fullName evidence="1">Uncharacterized protein</fullName>
    </submittedName>
</protein>
<evidence type="ECO:0000313" key="2">
    <source>
        <dbReference type="Proteomes" id="UP000237105"/>
    </source>
</evidence>
<organism evidence="1 2">
    <name type="scientific">Parasponia andersonii</name>
    <name type="common">Sponia andersonii</name>
    <dbReference type="NCBI Taxonomy" id="3476"/>
    <lineage>
        <taxon>Eukaryota</taxon>
        <taxon>Viridiplantae</taxon>
        <taxon>Streptophyta</taxon>
        <taxon>Embryophyta</taxon>
        <taxon>Tracheophyta</taxon>
        <taxon>Spermatophyta</taxon>
        <taxon>Magnoliopsida</taxon>
        <taxon>eudicotyledons</taxon>
        <taxon>Gunneridae</taxon>
        <taxon>Pentapetalae</taxon>
        <taxon>rosids</taxon>
        <taxon>fabids</taxon>
        <taxon>Rosales</taxon>
        <taxon>Cannabaceae</taxon>
        <taxon>Parasponia</taxon>
    </lineage>
</organism>
<gene>
    <name evidence="1" type="ORF">PanWU01x14_036860</name>
</gene>
<name>A0A2P5DSL3_PARAD</name>